<feature type="domain" description="VOC" evidence="1">
    <location>
        <begin position="3"/>
        <end position="125"/>
    </location>
</feature>
<evidence type="ECO:0000313" key="3">
    <source>
        <dbReference type="Proteomes" id="UP000184212"/>
    </source>
</evidence>
<dbReference type="SUPFAM" id="SSF54593">
    <property type="entry name" value="Glyoxalase/Bleomycin resistance protein/Dihydroxybiphenyl dioxygenase"/>
    <property type="match status" value="1"/>
</dbReference>
<sequence length="126" mass="14401">MLKIKKAFSSFSTDDLGKAKNFYGNVLHLDVDDKKEYLQVHLGKDNNVLIYPKPNHEAATFTVLNFPVDDIEKAVKELKQAGIHFEHYDEPDLKTDPDDISRDDRGPKVAWFKDPAGNILSVMQER</sequence>
<keyword evidence="3" id="KW-1185">Reference proteome</keyword>
<dbReference type="InterPro" id="IPR004360">
    <property type="entry name" value="Glyas_Fos-R_dOase_dom"/>
</dbReference>
<dbReference type="AlphaFoldDB" id="A0A1M5LMD5"/>
<dbReference type="STRING" id="947013.SAMN04488109_1293"/>
<proteinExistence type="predicted"/>
<dbReference type="EMBL" id="FQWQ01000001">
    <property type="protein sequence ID" value="SHG66126.1"/>
    <property type="molecule type" value="Genomic_DNA"/>
</dbReference>
<dbReference type="Pfam" id="PF00903">
    <property type="entry name" value="Glyoxalase"/>
    <property type="match status" value="1"/>
</dbReference>
<evidence type="ECO:0000259" key="1">
    <source>
        <dbReference type="PROSITE" id="PS51819"/>
    </source>
</evidence>
<dbReference type="InterPro" id="IPR037523">
    <property type="entry name" value="VOC_core"/>
</dbReference>
<name>A0A1M5LMD5_9BACT</name>
<accession>A0A1M5LMD5</accession>
<protein>
    <recommendedName>
        <fullName evidence="1">VOC domain-containing protein</fullName>
    </recommendedName>
</protein>
<dbReference type="InterPro" id="IPR029068">
    <property type="entry name" value="Glyas_Bleomycin-R_OHBP_Dase"/>
</dbReference>
<dbReference type="Gene3D" id="3.10.180.10">
    <property type="entry name" value="2,3-Dihydroxybiphenyl 1,2-Dioxygenase, domain 1"/>
    <property type="match status" value="1"/>
</dbReference>
<evidence type="ECO:0000313" key="2">
    <source>
        <dbReference type="EMBL" id="SHG66126.1"/>
    </source>
</evidence>
<reference evidence="2 3" key="1">
    <citation type="submission" date="2016-11" db="EMBL/GenBank/DDBJ databases">
        <authorList>
            <person name="Jaros S."/>
            <person name="Januszkiewicz K."/>
            <person name="Wedrychowicz H."/>
        </authorList>
    </citation>
    <scope>NUCLEOTIDE SEQUENCE [LARGE SCALE GENOMIC DNA]</scope>
    <source>
        <strain evidence="2 3">DSM 24574</strain>
    </source>
</reference>
<dbReference type="RefSeq" id="WP_073132067.1">
    <property type="nucleotide sequence ID" value="NZ_FQWQ01000001.1"/>
</dbReference>
<dbReference type="Proteomes" id="UP000184212">
    <property type="component" value="Unassembled WGS sequence"/>
</dbReference>
<dbReference type="PROSITE" id="PS51819">
    <property type="entry name" value="VOC"/>
    <property type="match status" value="1"/>
</dbReference>
<gene>
    <name evidence="2" type="ORF">SAMN04488109_1293</name>
</gene>
<dbReference type="OrthoDB" id="9804907at2"/>
<organism evidence="2 3">
    <name type="scientific">Chryseolinea serpens</name>
    <dbReference type="NCBI Taxonomy" id="947013"/>
    <lineage>
        <taxon>Bacteria</taxon>
        <taxon>Pseudomonadati</taxon>
        <taxon>Bacteroidota</taxon>
        <taxon>Cytophagia</taxon>
        <taxon>Cytophagales</taxon>
        <taxon>Fulvivirgaceae</taxon>
        <taxon>Chryseolinea</taxon>
    </lineage>
</organism>